<reference evidence="3" key="1">
    <citation type="submission" date="2024-07" db="EMBL/GenBank/DDBJ databases">
        <title>Complete genome sequence of Verrucomicrobiaceae bacterium NT6N.</title>
        <authorList>
            <person name="Huang C."/>
            <person name="Takami H."/>
            <person name="Hamasaki K."/>
        </authorList>
    </citation>
    <scope>NUCLEOTIDE SEQUENCE</scope>
    <source>
        <strain evidence="3">NT6N</strain>
    </source>
</reference>
<feature type="transmembrane region" description="Helical" evidence="2">
    <location>
        <begin position="485"/>
        <end position="506"/>
    </location>
</feature>
<protein>
    <submittedName>
        <fullName evidence="3">Uncharacterized protein</fullName>
    </submittedName>
</protein>
<evidence type="ECO:0000256" key="1">
    <source>
        <dbReference type="SAM" id="MobiDB-lite"/>
    </source>
</evidence>
<dbReference type="AlphaFoldDB" id="A0AAT9FRH9"/>
<feature type="transmembrane region" description="Helical" evidence="2">
    <location>
        <begin position="441"/>
        <end position="464"/>
    </location>
</feature>
<evidence type="ECO:0000313" key="3">
    <source>
        <dbReference type="EMBL" id="BDS08636.1"/>
    </source>
</evidence>
<dbReference type="EMBL" id="AP026866">
    <property type="protein sequence ID" value="BDS08636.1"/>
    <property type="molecule type" value="Genomic_DNA"/>
</dbReference>
<feature type="compositionally biased region" description="Basic residues" evidence="1">
    <location>
        <begin position="207"/>
        <end position="216"/>
    </location>
</feature>
<keyword evidence="2" id="KW-0812">Transmembrane</keyword>
<feature type="transmembrane region" description="Helical" evidence="2">
    <location>
        <begin position="518"/>
        <end position="545"/>
    </location>
</feature>
<dbReference type="KEGG" id="osu:NT6N_36760"/>
<feature type="transmembrane region" description="Helical" evidence="2">
    <location>
        <begin position="56"/>
        <end position="74"/>
    </location>
</feature>
<gene>
    <name evidence="3" type="ORF">NT6N_36760</name>
</gene>
<feature type="transmembrane region" description="Helical" evidence="2">
    <location>
        <begin position="632"/>
        <end position="652"/>
    </location>
</feature>
<keyword evidence="2" id="KW-0472">Membrane</keyword>
<sequence>MSNSEQRFKDVATQDFGEDEEARYRAFELLDNEMQASDALEPAIADLEKSQVTRQWLRWSFYGLTLLIGLWIVISDGKQTIEDRSYIFIPGMGGSSMIGSGPSDQATWGTELSREEKIILYGDTRYSTRSQQMHGLWAMEPENPAYFIEYAMAYHEDTGILPADFLKQANEIDPDNGWYSLVLAGVTSKDTVQKKPRAKPASNPRGGRGKRMTPKARARENTAPVKKPLVEYEVIDEANFKEALAGLYRSASMPQYESHQLGLFKKRISLLPQGGDFVTRLKPIAYMAAMPSHVFRVFGLHRVVRAEASRCGQEKDAEGLKKLISAWEITGRRLNADTVTLIDALIARAWVEGSLETFAKAALECDMPEVAKRFTELDEDAKTRKELRNERSKETESFNILEKKGGMLQVMGMPMIDRQVDFPDEVGDVHLKPGRMVDHAFFGRMLSASAWLLMLIVAAGVYVYRFRYGRVVGKLSTRLMALAKPVDLLWIMAGGVLAPLAYYWLINRYSPWSVTHHALLFYVGIPALGQFLCMFVLMLVLPLMITRWRLGKRAGMLGFGVRGQSWAWLWVLLVIVALPCFGFMPEDVDQLTFVMWSALACVAICALWLLARAVMANFGKRDLALKRVLVSRLLVMPYALAAFIMAVLVSVYHQQEYHWVSQDTDFMPSAEEPGFSRYEYRVSQQVKKELAEVMGWED</sequence>
<accession>A0AAT9FRH9</accession>
<proteinExistence type="predicted"/>
<feature type="region of interest" description="Disordered" evidence="1">
    <location>
        <begin position="190"/>
        <end position="222"/>
    </location>
</feature>
<organism evidence="3">
    <name type="scientific">Oceaniferula spumae</name>
    <dbReference type="NCBI Taxonomy" id="2979115"/>
    <lineage>
        <taxon>Bacteria</taxon>
        <taxon>Pseudomonadati</taxon>
        <taxon>Verrucomicrobiota</taxon>
        <taxon>Verrucomicrobiia</taxon>
        <taxon>Verrucomicrobiales</taxon>
        <taxon>Verrucomicrobiaceae</taxon>
        <taxon>Oceaniferula</taxon>
    </lineage>
</organism>
<evidence type="ECO:0000256" key="2">
    <source>
        <dbReference type="SAM" id="Phobius"/>
    </source>
</evidence>
<feature type="transmembrane region" description="Helical" evidence="2">
    <location>
        <begin position="566"/>
        <end position="584"/>
    </location>
</feature>
<keyword evidence="2" id="KW-1133">Transmembrane helix</keyword>
<name>A0AAT9FRH9_9BACT</name>
<feature type="transmembrane region" description="Helical" evidence="2">
    <location>
        <begin position="590"/>
        <end position="611"/>
    </location>
</feature>